<keyword evidence="3" id="KW-0813">Transport</keyword>
<dbReference type="InterPro" id="IPR052197">
    <property type="entry name" value="ComplexI_49kDa-like"/>
</dbReference>
<keyword evidence="6" id="KW-1185">Reference proteome</keyword>
<dbReference type="GO" id="GO:0051287">
    <property type="term" value="F:NAD binding"/>
    <property type="evidence" value="ECO:0007669"/>
    <property type="project" value="InterPro"/>
</dbReference>
<keyword evidence="2" id="KW-0408">Iron</keyword>
<feature type="domain" description="NADH-quinone oxidoreductase subunit D" evidence="4">
    <location>
        <begin position="120"/>
        <end position="283"/>
    </location>
</feature>
<dbReference type="GeneID" id="97550375"/>
<dbReference type="AlphaFoldDB" id="A0A2V2MVT9"/>
<dbReference type="Pfam" id="PF00374">
    <property type="entry name" value="NiFeSe_Hases"/>
    <property type="match status" value="1"/>
</dbReference>
<dbReference type="OrthoDB" id="43567at2157"/>
<dbReference type="InterPro" id="IPR001135">
    <property type="entry name" value="NADH_Q_OxRdtase_suD"/>
</dbReference>
<feature type="binding site" evidence="2">
    <location>
        <position position="68"/>
    </location>
    <ligand>
        <name>Ni(2+)</name>
        <dbReference type="ChEBI" id="CHEBI:49786"/>
    </ligand>
</feature>
<dbReference type="GO" id="GO:0016651">
    <property type="term" value="F:oxidoreductase activity, acting on NAD(P)H"/>
    <property type="evidence" value="ECO:0007669"/>
    <property type="project" value="InterPro"/>
</dbReference>
<dbReference type="RefSeq" id="WP_109969097.1">
    <property type="nucleotide sequence ID" value="NZ_CP176093.1"/>
</dbReference>
<feature type="domain" description="NADH-quinone oxidoreductase subunit D" evidence="4">
    <location>
        <begin position="287"/>
        <end position="359"/>
    </location>
</feature>
<sequence length="359" mass="39998">MGRQVVVPFGPQHPVLPEPIHLDLVLEDEKVVEAIPRIGYVHRGLEKLVEKRDYKDYIFIAERICGICSFIHSVGYSQGIEALMEIEVPARAEYLRTIWSEYSRLHSHLLWLGCFADSMGFENLFMQSWRIRESVLDVLEETTGGRVIQGSCKVGGVRKDIAAPQLTQMKAGLDILQSEVDDLVAVFTDEPTIKSRTVGVGHLSKKDAWELGAVGPMTRGSGIKSDMRMLGYGAYEYLDFKPVTHDDGDCYARCLVRAEEMSVSIDLIRQAIDAIPEGEIEVKVKGNPDGEYFSRVEQPRGEVLHFVKGGGKKNLLRHRVRTPTMANVPALVKTLAGCQMADVPVIVLSIDPCIGCMER</sequence>
<keyword evidence="1" id="KW-0560">Oxidoreductase</keyword>
<keyword evidence="3" id="KW-1278">Translocase</keyword>
<feature type="binding site" evidence="2">
    <location>
        <position position="68"/>
    </location>
    <ligand>
        <name>Fe cation</name>
        <dbReference type="ChEBI" id="CHEBI:24875"/>
    </ligand>
</feature>
<dbReference type="SUPFAM" id="SSF56762">
    <property type="entry name" value="HydB/Nqo4-like"/>
    <property type="match status" value="1"/>
</dbReference>
<dbReference type="Proteomes" id="UP000245657">
    <property type="component" value="Unassembled WGS sequence"/>
</dbReference>
<keyword evidence="2" id="KW-0533">Nickel</keyword>
<evidence type="ECO:0000256" key="1">
    <source>
        <dbReference type="ARBA" id="ARBA00023002"/>
    </source>
</evidence>
<accession>A0A2V2MVT9</accession>
<dbReference type="InterPro" id="IPR014029">
    <property type="entry name" value="NADH_UbQ_OxRdtase_49kDa_CS"/>
</dbReference>
<comment type="caution">
    <text evidence="5">The sequence shown here is derived from an EMBL/GenBank/DDBJ whole genome shotgun (WGS) entry which is preliminary data.</text>
</comment>
<feature type="binding site" evidence="2">
    <location>
        <position position="65"/>
    </location>
    <ligand>
        <name>Ni(2+)</name>
        <dbReference type="ChEBI" id="CHEBI:49786"/>
    </ligand>
</feature>
<protein>
    <submittedName>
        <fullName evidence="5">NADH-quinone oxidoreductase subunit D</fullName>
    </submittedName>
</protein>
<feature type="binding site" evidence="2">
    <location>
        <position position="320"/>
    </location>
    <ligand>
        <name>Mg(2+)</name>
        <dbReference type="ChEBI" id="CHEBI:18420"/>
    </ligand>
</feature>
<keyword evidence="2" id="KW-0479">Metal-binding</keyword>
<name>A0A2V2MVT9_9EURY</name>
<proteinExistence type="inferred from homology"/>
<evidence type="ECO:0000259" key="4">
    <source>
        <dbReference type="Pfam" id="PF00346"/>
    </source>
</evidence>
<dbReference type="InterPro" id="IPR001501">
    <property type="entry name" value="Ni-dep_hyd_lsu"/>
</dbReference>
<comment type="cofactor">
    <cofactor evidence="2">
        <name>Fe cation</name>
        <dbReference type="ChEBI" id="CHEBI:24875"/>
    </cofactor>
</comment>
<evidence type="ECO:0000256" key="3">
    <source>
        <dbReference type="RuleBase" id="RU003685"/>
    </source>
</evidence>
<dbReference type="GO" id="GO:0016151">
    <property type="term" value="F:nickel cation binding"/>
    <property type="evidence" value="ECO:0007669"/>
    <property type="project" value="InterPro"/>
</dbReference>
<dbReference type="PANTHER" id="PTHR43485:SF1">
    <property type="entry name" value="FORMATE HYDROGENLYASE SUBUNIT 5-RELATED"/>
    <property type="match status" value="1"/>
</dbReference>
<comment type="cofactor">
    <cofactor evidence="2">
        <name>Ni(2+)</name>
        <dbReference type="ChEBI" id="CHEBI:49786"/>
    </cofactor>
</comment>
<dbReference type="PANTHER" id="PTHR43485">
    <property type="entry name" value="HYDROGENASE-4 COMPONENT G"/>
    <property type="match status" value="1"/>
</dbReference>
<evidence type="ECO:0000313" key="5">
    <source>
        <dbReference type="EMBL" id="PWR71479.1"/>
    </source>
</evidence>
<dbReference type="Pfam" id="PF00346">
    <property type="entry name" value="Complex1_49kDa"/>
    <property type="match status" value="2"/>
</dbReference>
<dbReference type="EMBL" id="QGMY01000008">
    <property type="protein sequence ID" value="PWR71479.1"/>
    <property type="molecule type" value="Genomic_DNA"/>
</dbReference>
<dbReference type="InterPro" id="IPR029014">
    <property type="entry name" value="NiFe-Hase_large"/>
</dbReference>
<dbReference type="GO" id="GO:0048038">
    <property type="term" value="F:quinone binding"/>
    <property type="evidence" value="ECO:0007669"/>
    <property type="project" value="InterPro"/>
</dbReference>
<comment type="similarity">
    <text evidence="3">Belongs to the complex I 49 kDa subunit family.</text>
</comment>
<reference evidence="5 6" key="1">
    <citation type="submission" date="2018-05" db="EMBL/GenBank/DDBJ databases">
        <title>Draft genome of Methanospirillum lacunae Ki8-1.</title>
        <authorList>
            <person name="Dueholm M.S."/>
            <person name="Nielsen P.H."/>
            <person name="Bakmann L.F."/>
            <person name="Otzen D.E."/>
        </authorList>
    </citation>
    <scope>NUCLEOTIDE SEQUENCE [LARGE SCALE GENOMIC DNA]</scope>
    <source>
        <strain evidence="5 6">Ki8-1</strain>
    </source>
</reference>
<feature type="binding site" evidence="2">
    <location>
        <position position="46"/>
    </location>
    <ligand>
        <name>Mg(2+)</name>
        <dbReference type="ChEBI" id="CHEBI:18420"/>
    </ligand>
</feature>
<organism evidence="5 6">
    <name type="scientific">Methanospirillum lacunae</name>
    <dbReference type="NCBI Taxonomy" id="668570"/>
    <lineage>
        <taxon>Archaea</taxon>
        <taxon>Methanobacteriati</taxon>
        <taxon>Methanobacteriota</taxon>
        <taxon>Stenosarchaea group</taxon>
        <taxon>Methanomicrobia</taxon>
        <taxon>Methanomicrobiales</taxon>
        <taxon>Methanospirillaceae</taxon>
        <taxon>Methanospirillum</taxon>
    </lineage>
</organism>
<keyword evidence="2" id="KW-0460">Magnesium</keyword>
<keyword evidence="3" id="KW-0520">NAD</keyword>
<dbReference type="Gene3D" id="1.10.645.10">
    <property type="entry name" value="Cytochrome-c3 Hydrogenase, chain B"/>
    <property type="match status" value="1"/>
</dbReference>
<dbReference type="PROSITE" id="PS00535">
    <property type="entry name" value="COMPLEX1_49K"/>
    <property type="match status" value="1"/>
</dbReference>
<feature type="binding site" evidence="2">
    <location>
        <position position="353"/>
    </location>
    <ligand>
        <name>Ni(2+)</name>
        <dbReference type="ChEBI" id="CHEBI:49786"/>
    </ligand>
</feature>
<dbReference type="InterPro" id="IPR018194">
    <property type="entry name" value="Ni-dep_hyd_lsu_Ni_BS"/>
</dbReference>
<dbReference type="GO" id="GO:0008901">
    <property type="term" value="F:ferredoxin hydrogenase activity"/>
    <property type="evidence" value="ECO:0007669"/>
    <property type="project" value="InterPro"/>
</dbReference>
<gene>
    <name evidence="5" type="ORF">DK846_11495</name>
</gene>
<evidence type="ECO:0000313" key="6">
    <source>
        <dbReference type="Proteomes" id="UP000245657"/>
    </source>
</evidence>
<feature type="binding site" evidence="2">
    <location>
        <position position="356"/>
    </location>
    <ligand>
        <name>Fe cation</name>
        <dbReference type="ChEBI" id="CHEBI:24875"/>
    </ligand>
</feature>
<evidence type="ECO:0000256" key="2">
    <source>
        <dbReference type="PIRSR" id="PIRSR601501-1"/>
    </source>
</evidence>
<dbReference type="PROSITE" id="PS00507">
    <property type="entry name" value="NI_HGENASE_L_1"/>
    <property type="match status" value="1"/>
</dbReference>